<dbReference type="InterPro" id="IPR002589">
    <property type="entry name" value="Macro_dom"/>
</dbReference>
<dbReference type="OrthoDB" id="6194521at2"/>
<evidence type="ECO:0000259" key="1">
    <source>
        <dbReference type="PROSITE" id="PS51154"/>
    </source>
</evidence>
<dbReference type="CDD" id="cd02908">
    <property type="entry name" value="Macro_OAADPr_deacetylase"/>
    <property type="match status" value="1"/>
</dbReference>
<name>A0A494YRZ9_9BACI</name>
<accession>A0A494YRZ9</accession>
<feature type="domain" description="Macro" evidence="1">
    <location>
        <begin position="1"/>
        <end position="182"/>
    </location>
</feature>
<reference evidence="2 3" key="1">
    <citation type="journal article" date="2015" name="Antonie Van Leeuwenhoek">
        <title>Oceanobacillus bengalensis sp. nov., a bacterium isolated from seawater of the Bay of Bengal.</title>
        <authorList>
            <person name="Yongchang O."/>
            <person name="Xiang W."/>
            <person name="Wang G."/>
        </authorList>
    </citation>
    <scope>NUCLEOTIDE SEQUENCE [LARGE SCALE GENOMIC DNA]</scope>
    <source>
        <strain evidence="2 3">MCCC 1K00260</strain>
    </source>
</reference>
<dbReference type="InterPro" id="IPR043472">
    <property type="entry name" value="Macro_dom-like"/>
</dbReference>
<dbReference type="RefSeq" id="WP_121134356.1">
    <property type="nucleotide sequence ID" value="NZ_JBHUFK010000009.1"/>
</dbReference>
<evidence type="ECO:0000313" key="3">
    <source>
        <dbReference type="Proteomes" id="UP000281813"/>
    </source>
</evidence>
<dbReference type="Pfam" id="PF01661">
    <property type="entry name" value="Macro"/>
    <property type="match status" value="1"/>
</dbReference>
<gene>
    <name evidence="2" type="ORF">D8M05_18095</name>
</gene>
<dbReference type="AlphaFoldDB" id="A0A494YRZ9"/>
<dbReference type="SMART" id="SM00506">
    <property type="entry name" value="A1pp"/>
    <property type="match status" value="1"/>
</dbReference>
<proteinExistence type="predicted"/>
<dbReference type="PANTHER" id="PTHR11106:SF27">
    <property type="entry name" value="MACRO DOMAIN-CONTAINING PROTEIN"/>
    <property type="match status" value="1"/>
</dbReference>
<dbReference type="Proteomes" id="UP000281813">
    <property type="component" value="Unassembled WGS sequence"/>
</dbReference>
<protein>
    <submittedName>
        <fullName evidence="2">Macro domain-containing protein</fullName>
    </submittedName>
</protein>
<dbReference type="PROSITE" id="PS51154">
    <property type="entry name" value="MACRO"/>
    <property type="match status" value="1"/>
</dbReference>
<dbReference type="Gene3D" id="3.40.220.10">
    <property type="entry name" value="Leucine Aminopeptidase, subunit E, domain 1"/>
    <property type="match status" value="1"/>
</dbReference>
<dbReference type="EMBL" id="RBZO01000042">
    <property type="protein sequence ID" value="RKQ12449.1"/>
    <property type="molecule type" value="Genomic_DNA"/>
</dbReference>
<sequence>MKIEINGNSLELIVGDITMQDTEAIVNPANGTLMGGGGVDGAIHHAAGGELLEECKQIREEELDGNYLRTGKAVITKGYNLKALYVIHTVGPVWEGNREDAETKLSHAYINSLQLAKKNGITSISFPSISTGVYRYPTKLASIVALQAIIDFLSENNFGSVVLTLYSEKYYDVYEETLKNLTPKIKEIIPSK</sequence>
<comment type="caution">
    <text evidence="2">The sequence shown here is derived from an EMBL/GenBank/DDBJ whole genome shotgun (WGS) entry which is preliminary data.</text>
</comment>
<organism evidence="2 3">
    <name type="scientific">Oceanobacillus bengalensis</name>
    <dbReference type="NCBI Taxonomy" id="1435466"/>
    <lineage>
        <taxon>Bacteria</taxon>
        <taxon>Bacillati</taxon>
        <taxon>Bacillota</taxon>
        <taxon>Bacilli</taxon>
        <taxon>Bacillales</taxon>
        <taxon>Bacillaceae</taxon>
        <taxon>Oceanobacillus</taxon>
    </lineage>
</organism>
<dbReference type="PANTHER" id="PTHR11106">
    <property type="entry name" value="GANGLIOSIDE INDUCED DIFFERENTIATION ASSOCIATED PROTEIN 2-RELATED"/>
    <property type="match status" value="1"/>
</dbReference>
<evidence type="ECO:0000313" key="2">
    <source>
        <dbReference type="EMBL" id="RKQ12449.1"/>
    </source>
</evidence>
<dbReference type="SUPFAM" id="SSF52949">
    <property type="entry name" value="Macro domain-like"/>
    <property type="match status" value="1"/>
</dbReference>
<keyword evidence="3" id="KW-1185">Reference proteome</keyword>